<sequence>MATKVVSQSSLLIYLHTHKKKLIVIHFYSHTSVKKGEVEKMERRIVEKIRRVQWRLASREEGSGHPYLRYRALIM</sequence>
<dbReference type="AlphaFoldDB" id="A0A7R8X870"/>
<reference evidence="1" key="1">
    <citation type="submission" date="2020-11" db="EMBL/GenBank/DDBJ databases">
        <authorList>
            <person name="Tran Van P."/>
        </authorList>
    </citation>
    <scope>NUCLEOTIDE SEQUENCE</scope>
</reference>
<protein>
    <submittedName>
        <fullName evidence="1">Uncharacterized protein</fullName>
    </submittedName>
</protein>
<dbReference type="Proteomes" id="UP000677054">
    <property type="component" value="Unassembled WGS sequence"/>
</dbReference>
<accession>A0A7R8X870</accession>
<name>A0A7R8X870_9CRUS</name>
<dbReference type="EMBL" id="CAJPEV010000706">
    <property type="protein sequence ID" value="CAG0887786.1"/>
    <property type="molecule type" value="Genomic_DNA"/>
</dbReference>
<keyword evidence="2" id="KW-1185">Reference proteome</keyword>
<proteinExistence type="predicted"/>
<gene>
    <name evidence="1" type="ORF">DSTB1V02_LOCUS4654</name>
</gene>
<organism evidence="1">
    <name type="scientific">Darwinula stevensoni</name>
    <dbReference type="NCBI Taxonomy" id="69355"/>
    <lineage>
        <taxon>Eukaryota</taxon>
        <taxon>Metazoa</taxon>
        <taxon>Ecdysozoa</taxon>
        <taxon>Arthropoda</taxon>
        <taxon>Crustacea</taxon>
        <taxon>Oligostraca</taxon>
        <taxon>Ostracoda</taxon>
        <taxon>Podocopa</taxon>
        <taxon>Podocopida</taxon>
        <taxon>Darwinulocopina</taxon>
        <taxon>Darwinuloidea</taxon>
        <taxon>Darwinulidae</taxon>
        <taxon>Darwinula</taxon>
    </lineage>
</organism>
<evidence type="ECO:0000313" key="2">
    <source>
        <dbReference type="Proteomes" id="UP000677054"/>
    </source>
</evidence>
<dbReference type="EMBL" id="LR900223">
    <property type="protein sequence ID" value="CAD7244767.1"/>
    <property type="molecule type" value="Genomic_DNA"/>
</dbReference>
<evidence type="ECO:0000313" key="1">
    <source>
        <dbReference type="EMBL" id="CAD7244767.1"/>
    </source>
</evidence>